<dbReference type="EMBL" id="PIPL01000002">
    <property type="protein sequence ID" value="RUO24285.1"/>
    <property type="molecule type" value="Genomic_DNA"/>
</dbReference>
<dbReference type="OrthoDB" id="9802365at2"/>
<organism evidence="4 5">
    <name type="scientific">Aliidiomarina minuta</name>
    <dbReference type="NCBI Taxonomy" id="880057"/>
    <lineage>
        <taxon>Bacteria</taxon>
        <taxon>Pseudomonadati</taxon>
        <taxon>Pseudomonadota</taxon>
        <taxon>Gammaproteobacteria</taxon>
        <taxon>Alteromonadales</taxon>
        <taxon>Idiomarinaceae</taxon>
        <taxon>Aliidiomarina</taxon>
    </lineage>
</organism>
<dbReference type="HAMAP" id="MF_00095">
    <property type="entry name" value="SfsA"/>
    <property type="match status" value="1"/>
</dbReference>
<dbReference type="NCBIfam" id="TIGR00230">
    <property type="entry name" value="sfsA"/>
    <property type="match status" value="1"/>
</dbReference>
<dbReference type="Pfam" id="PF17746">
    <property type="entry name" value="SfsA_N"/>
    <property type="match status" value="1"/>
</dbReference>
<dbReference type="Gene3D" id="2.40.50.580">
    <property type="match status" value="1"/>
</dbReference>
<feature type="domain" description="SfsA N-terminal OB" evidence="3">
    <location>
        <begin position="14"/>
        <end position="80"/>
    </location>
</feature>
<keyword evidence="5" id="KW-1185">Reference proteome</keyword>
<dbReference type="CDD" id="cd22359">
    <property type="entry name" value="SfsA-like_bacterial"/>
    <property type="match status" value="1"/>
</dbReference>
<comment type="caution">
    <text evidence="4">The sequence shown here is derived from an EMBL/GenBank/DDBJ whole genome shotgun (WGS) entry which is preliminary data.</text>
</comment>
<accession>A0A432W475</accession>
<protein>
    <recommendedName>
        <fullName evidence="1">Sugar fermentation stimulation protein homolog</fullName>
    </recommendedName>
</protein>
<dbReference type="PANTHER" id="PTHR30545:SF2">
    <property type="entry name" value="SUGAR FERMENTATION STIMULATION PROTEIN A"/>
    <property type="match status" value="1"/>
</dbReference>
<name>A0A432W475_9GAMM</name>
<dbReference type="InterPro" id="IPR005224">
    <property type="entry name" value="SfsA"/>
</dbReference>
<dbReference type="FunFam" id="3.40.1350.60:FF:000001">
    <property type="entry name" value="Sugar fermentation stimulation protein A"/>
    <property type="match status" value="1"/>
</dbReference>
<dbReference type="RefSeq" id="WP_126803986.1">
    <property type="nucleotide sequence ID" value="NZ_PIPL01000002.1"/>
</dbReference>
<dbReference type="InterPro" id="IPR040452">
    <property type="entry name" value="SfsA_C"/>
</dbReference>
<evidence type="ECO:0000313" key="5">
    <source>
        <dbReference type="Proteomes" id="UP000288293"/>
    </source>
</evidence>
<dbReference type="GO" id="GO:0003677">
    <property type="term" value="F:DNA binding"/>
    <property type="evidence" value="ECO:0007669"/>
    <property type="project" value="InterPro"/>
</dbReference>
<dbReference type="Proteomes" id="UP000288293">
    <property type="component" value="Unassembled WGS sequence"/>
</dbReference>
<dbReference type="AlphaFoldDB" id="A0A432W475"/>
<evidence type="ECO:0000259" key="3">
    <source>
        <dbReference type="Pfam" id="PF17746"/>
    </source>
</evidence>
<dbReference type="Pfam" id="PF03749">
    <property type="entry name" value="SfsA"/>
    <property type="match status" value="1"/>
</dbReference>
<evidence type="ECO:0000313" key="4">
    <source>
        <dbReference type="EMBL" id="RUO24285.1"/>
    </source>
</evidence>
<reference evidence="4 5" key="1">
    <citation type="journal article" date="2011" name="Front. Microbiol.">
        <title>Genomic signatures of strain selection and enhancement in Bacillus atrophaeus var. globigii, a historical biowarfare simulant.</title>
        <authorList>
            <person name="Gibbons H.S."/>
            <person name="Broomall S.M."/>
            <person name="McNew L.A."/>
            <person name="Daligault H."/>
            <person name="Chapman C."/>
            <person name="Bruce D."/>
            <person name="Karavis M."/>
            <person name="Krepps M."/>
            <person name="McGregor P.A."/>
            <person name="Hong C."/>
            <person name="Park K.H."/>
            <person name="Akmal A."/>
            <person name="Feldman A."/>
            <person name="Lin J.S."/>
            <person name="Chang W.E."/>
            <person name="Higgs B.W."/>
            <person name="Demirev P."/>
            <person name="Lindquist J."/>
            <person name="Liem A."/>
            <person name="Fochler E."/>
            <person name="Read T.D."/>
            <person name="Tapia R."/>
            <person name="Johnson S."/>
            <person name="Bishop-Lilly K.A."/>
            <person name="Detter C."/>
            <person name="Han C."/>
            <person name="Sozhamannan S."/>
            <person name="Rosenzweig C.N."/>
            <person name="Skowronski E.W."/>
        </authorList>
    </citation>
    <scope>NUCLEOTIDE SEQUENCE [LARGE SCALE GENOMIC DNA]</scope>
    <source>
        <strain evidence="4 5">MLST1</strain>
    </source>
</reference>
<evidence type="ECO:0000256" key="1">
    <source>
        <dbReference type="HAMAP-Rule" id="MF_00095"/>
    </source>
</evidence>
<feature type="domain" description="Sugar fermentation stimulation protein C-terminal" evidence="2">
    <location>
        <begin position="83"/>
        <end position="222"/>
    </location>
</feature>
<proteinExistence type="inferred from homology"/>
<evidence type="ECO:0000259" key="2">
    <source>
        <dbReference type="Pfam" id="PF03749"/>
    </source>
</evidence>
<sequence length="234" mass="26749">MQFQPPLKKGRLQRRHKRFLADISTPEQPLLTIHCPNTGAMTGCAEPDFTVWYSQSDNPKRKYPNTWELATDTQQNWIVINTQHANQIAEEAVRQQKIPSLSNYQQIRREVRYGDEKSRIDFLLHSPGEPDCYIEVKSVTLNESGTGFFPDAVSVRARKHVRELMLMRQQGHRAMLLFVVAHSAIQEVRPARHIDPEYADLCIKAAAEGVELRAIRCNINAQEITPGAELTVHL</sequence>
<dbReference type="PANTHER" id="PTHR30545">
    <property type="entry name" value="SUGAR FERMENTATION STIMULATION PROTEIN A"/>
    <property type="match status" value="1"/>
</dbReference>
<dbReference type="FunFam" id="2.40.50.580:FF:000001">
    <property type="entry name" value="Sugar fermentation stimulation protein A"/>
    <property type="match status" value="1"/>
</dbReference>
<gene>
    <name evidence="1" type="primary">sfsA</name>
    <name evidence="4" type="ORF">CWE09_10425</name>
</gene>
<comment type="similarity">
    <text evidence="1">Belongs to the SfsA family.</text>
</comment>
<dbReference type="Gene3D" id="3.40.1350.60">
    <property type="match status" value="1"/>
</dbReference>
<dbReference type="InterPro" id="IPR041465">
    <property type="entry name" value="SfsA_N"/>
</dbReference>